<dbReference type="EMBL" id="WJEC01007819">
    <property type="protein sequence ID" value="KAF7466894.1"/>
    <property type="molecule type" value="Genomic_DNA"/>
</dbReference>
<reference evidence="9" key="2">
    <citation type="submission" date="2020-08" db="EMBL/GenBank/DDBJ databases">
        <authorList>
            <person name="Shumante A."/>
            <person name="Zimin A.V."/>
            <person name="Puiu D."/>
            <person name="Salzberg S.L."/>
        </authorList>
    </citation>
    <scope>NUCLEOTIDE SEQUENCE</scope>
    <source>
        <strain evidence="9">WC2-LM</strain>
        <tissue evidence="9">Liver</tissue>
    </source>
</reference>
<gene>
    <name evidence="9" type="ORF">GHT09_001820</name>
    <name evidence="10" type="ORF">MONAX_5E000762</name>
</gene>
<dbReference type="EC" id="3.6.4.13" evidence="1"/>
<dbReference type="InterPro" id="IPR027417">
    <property type="entry name" value="P-loop_NTPase"/>
</dbReference>
<evidence type="ECO:0000256" key="2">
    <source>
        <dbReference type="ARBA" id="ARBA00022741"/>
    </source>
</evidence>
<dbReference type="GO" id="GO:0003724">
    <property type="term" value="F:RNA helicase activity"/>
    <property type="evidence" value="ECO:0007669"/>
    <property type="project" value="UniProtKB-EC"/>
</dbReference>
<dbReference type="PANTHER" id="PTHR47958">
    <property type="entry name" value="ATP-DEPENDENT RNA HELICASE DBP3"/>
    <property type="match status" value="1"/>
</dbReference>
<proteinExistence type="predicted"/>
<dbReference type="InterPro" id="IPR014014">
    <property type="entry name" value="RNA_helicase_DEAD_Q_motif"/>
</dbReference>
<dbReference type="Pfam" id="PF00270">
    <property type="entry name" value="DEAD"/>
    <property type="match status" value="1"/>
</dbReference>
<feature type="domain" description="DEAD-box RNA helicase Q" evidence="8">
    <location>
        <begin position="96"/>
        <end position="124"/>
    </location>
</feature>
<sequence>MASLLWGGDAGAAESERLNSHFSNLIHPRKNLRGIKSTAVPNIDGSLNIEDDDEDDIVDLATNSLLNKLIRQSLVESSHRVEVLQKDPSSPLYSVKTFEELRLKEELLKGIYAMGFNRPSKIQEMALPMMLAHPPQNLIAQSQSGTGKTAAFVLAMLSRVNALELFPQCLCLAPTYELALQTGRVVERMGKFCVDVEVMYAIRGNRIPRGAEVTKQIIIGTPGTVLDWCFKRKLIDLAKIRVFVLDEADVMIDTQGFSDQSIRIQRALPSECQMLLFSATFEDSVWQFAERIIPDPNVIKLRKEELTLNNIRQYYVLCEDRKDKYQALCNIYGGITIGQAIIFCQVNLLDVSSLALISLQIETRRNAKWLTVEMMQDGHQVSLLRIDVKQVTIVVNFDLPVNQAKEPDYETYLHRIGRTGRFGKKGLAFNMIEVDKLPLLMKIQDHFSK</sequence>
<dbReference type="AlphaFoldDB" id="A0A5E4BQU5"/>
<dbReference type="Proteomes" id="UP000662637">
    <property type="component" value="Unassembled WGS sequence"/>
</dbReference>
<dbReference type="GO" id="GO:0005524">
    <property type="term" value="F:ATP binding"/>
    <property type="evidence" value="ECO:0007669"/>
    <property type="project" value="UniProtKB-KW"/>
</dbReference>
<dbReference type="Pfam" id="PF00271">
    <property type="entry name" value="Helicase_C"/>
    <property type="match status" value="1"/>
</dbReference>
<dbReference type="EMBL" id="CABDUW010000560">
    <property type="protein sequence ID" value="VTJ71430.1"/>
    <property type="molecule type" value="Genomic_DNA"/>
</dbReference>
<evidence type="ECO:0000259" key="8">
    <source>
        <dbReference type="PROSITE" id="PS51195"/>
    </source>
</evidence>
<dbReference type="FunFam" id="3.40.50.300:FF:000357">
    <property type="entry name" value="ATP-dependent RNA helicase DDX19B"/>
    <property type="match status" value="1"/>
</dbReference>
<keyword evidence="3" id="KW-0378">Hydrolase</keyword>
<dbReference type="GO" id="GO:0016787">
    <property type="term" value="F:hydrolase activity"/>
    <property type="evidence" value="ECO:0007669"/>
    <property type="project" value="UniProtKB-KW"/>
</dbReference>
<keyword evidence="11" id="KW-1185">Reference proteome</keyword>
<protein>
    <recommendedName>
        <fullName evidence="1">RNA helicase</fullName>
        <ecNumber evidence="1">3.6.4.13</ecNumber>
    </recommendedName>
</protein>
<evidence type="ECO:0000313" key="11">
    <source>
        <dbReference type="Proteomes" id="UP000335636"/>
    </source>
</evidence>
<evidence type="ECO:0000313" key="10">
    <source>
        <dbReference type="EMBL" id="VTJ71430.1"/>
    </source>
</evidence>
<evidence type="ECO:0000313" key="9">
    <source>
        <dbReference type="EMBL" id="KAF7466894.1"/>
    </source>
</evidence>
<dbReference type="SUPFAM" id="SSF52540">
    <property type="entry name" value="P-loop containing nucleoside triphosphate hydrolases"/>
    <property type="match status" value="2"/>
</dbReference>
<accession>A0A5E4BQU5</accession>
<dbReference type="CDD" id="cd18787">
    <property type="entry name" value="SF2_C_DEAD"/>
    <property type="match status" value="1"/>
</dbReference>
<evidence type="ECO:0000256" key="4">
    <source>
        <dbReference type="ARBA" id="ARBA00022806"/>
    </source>
</evidence>
<keyword evidence="2" id="KW-0547">Nucleotide-binding</keyword>
<keyword evidence="5" id="KW-0067">ATP-binding</keyword>
<evidence type="ECO:0000256" key="1">
    <source>
        <dbReference type="ARBA" id="ARBA00012552"/>
    </source>
</evidence>
<dbReference type="InterPro" id="IPR011545">
    <property type="entry name" value="DEAD/DEAH_box_helicase_dom"/>
</dbReference>
<evidence type="ECO:0000256" key="5">
    <source>
        <dbReference type="ARBA" id="ARBA00022840"/>
    </source>
</evidence>
<dbReference type="Gene3D" id="6.10.250.2170">
    <property type="match status" value="1"/>
</dbReference>
<evidence type="ECO:0000256" key="6">
    <source>
        <dbReference type="PROSITE-ProRule" id="PRU00552"/>
    </source>
</evidence>
<keyword evidence="4 9" id="KW-0347">Helicase</keyword>
<dbReference type="GO" id="GO:0003676">
    <property type="term" value="F:nucleic acid binding"/>
    <property type="evidence" value="ECO:0007669"/>
    <property type="project" value="InterPro"/>
</dbReference>
<dbReference type="PROSITE" id="PS51195">
    <property type="entry name" value="Q_MOTIF"/>
    <property type="match status" value="1"/>
</dbReference>
<evidence type="ECO:0000256" key="3">
    <source>
        <dbReference type="ARBA" id="ARBA00022801"/>
    </source>
</evidence>
<reference evidence="10 11" key="1">
    <citation type="submission" date="2019-04" db="EMBL/GenBank/DDBJ databases">
        <authorList>
            <person name="Alioto T."/>
            <person name="Alioto T."/>
        </authorList>
    </citation>
    <scope>NUCLEOTIDE SEQUENCE [LARGE SCALE GENOMIC DNA]</scope>
</reference>
<feature type="short sequence motif" description="Q motif" evidence="6">
    <location>
        <begin position="96"/>
        <end position="124"/>
    </location>
</feature>
<feature type="domain" description="Helicase ATP-binding" evidence="7">
    <location>
        <begin position="129"/>
        <end position="299"/>
    </location>
</feature>
<name>A0A5E4BQU5_MARMO</name>
<dbReference type="InterPro" id="IPR001650">
    <property type="entry name" value="Helicase_C-like"/>
</dbReference>
<dbReference type="InterPro" id="IPR014001">
    <property type="entry name" value="Helicase_ATP-bd"/>
</dbReference>
<dbReference type="Proteomes" id="UP000335636">
    <property type="component" value="Unassembled WGS sequence"/>
</dbReference>
<dbReference type="Gene3D" id="3.40.50.300">
    <property type="entry name" value="P-loop containing nucleotide triphosphate hydrolases"/>
    <property type="match status" value="3"/>
</dbReference>
<evidence type="ECO:0000259" key="7">
    <source>
        <dbReference type="PROSITE" id="PS51192"/>
    </source>
</evidence>
<dbReference type="PROSITE" id="PS51192">
    <property type="entry name" value="HELICASE_ATP_BIND_1"/>
    <property type="match status" value="1"/>
</dbReference>
<dbReference type="SMART" id="SM00487">
    <property type="entry name" value="DEXDc"/>
    <property type="match status" value="1"/>
</dbReference>
<organism evidence="10 11">
    <name type="scientific">Marmota monax</name>
    <name type="common">Woodchuck</name>
    <dbReference type="NCBI Taxonomy" id="9995"/>
    <lineage>
        <taxon>Eukaryota</taxon>
        <taxon>Metazoa</taxon>
        <taxon>Chordata</taxon>
        <taxon>Craniata</taxon>
        <taxon>Vertebrata</taxon>
        <taxon>Euteleostomi</taxon>
        <taxon>Mammalia</taxon>
        <taxon>Eutheria</taxon>
        <taxon>Euarchontoglires</taxon>
        <taxon>Glires</taxon>
        <taxon>Rodentia</taxon>
        <taxon>Sciuromorpha</taxon>
        <taxon>Sciuridae</taxon>
        <taxon>Xerinae</taxon>
        <taxon>Marmotini</taxon>
        <taxon>Marmota</taxon>
    </lineage>
</organism>